<keyword evidence="6 17" id="KW-0732">Signal</keyword>
<accession>A0A2I0HQV7</accession>
<evidence type="ECO:0000256" key="15">
    <source>
        <dbReference type="ARBA" id="ARBA00047951"/>
    </source>
</evidence>
<evidence type="ECO:0000256" key="12">
    <source>
        <dbReference type="ARBA" id="ARBA00023157"/>
    </source>
</evidence>
<dbReference type="GO" id="GO:0007166">
    <property type="term" value="P:cell surface receptor signaling pathway"/>
    <property type="evidence" value="ECO:0007669"/>
    <property type="project" value="InterPro"/>
</dbReference>
<dbReference type="InterPro" id="IPR013695">
    <property type="entry name" value="WAK"/>
</dbReference>
<keyword evidence="9" id="KW-0067">ATP-binding</keyword>
<feature type="region of interest" description="Disordered" evidence="16">
    <location>
        <begin position="805"/>
        <end position="827"/>
    </location>
</feature>
<dbReference type="InterPro" id="IPR008271">
    <property type="entry name" value="Ser/Thr_kinase_AS"/>
</dbReference>
<dbReference type="Pfam" id="PF08488">
    <property type="entry name" value="WAK"/>
    <property type="match status" value="1"/>
</dbReference>
<dbReference type="InterPro" id="IPR045274">
    <property type="entry name" value="WAK-like"/>
</dbReference>
<comment type="catalytic activity">
    <reaction evidence="15">
        <text>L-threonyl-[protein] + ATP = O-phospho-L-threonyl-[protein] + ADP + H(+)</text>
        <dbReference type="Rhea" id="RHEA:46608"/>
        <dbReference type="Rhea" id="RHEA-COMP:11060"/>
        <dbReference type="Rhea" id="RHEA-COMP:11605"/>
        <dbReference type="ChEBI" id="CHEBI:15378"/>
        <dbReference type="ChEBI" id="CHEBI:30013"/>
        <dbReference type="ChEBI" id="CHEBI:30616"/>
        <dbReference type="ChEBI" id="CHEBI:61977"/>
        <dbReference type="ChEBI" id="CHEBI:456216"/>
    </reaction>
</comment>
<comment type="caution">
    <text evidence="19">The sequence shown here is derived from an EMBL/GenBank/DDBJ whole genome shotgun (WGS) entry which is preliminary data.</text>
</comment>
<evidence type="ECO:0000256" key="5">
    <source>
        <dbReference type="ARBA" id="ARBA00022692"/>
    </source>
</evidence>
<dbReference type="PROSITE" id="PS50011">
    <property type="entry name" value="PROTEIN_KINASE_DOM"/>
    <property type="match status" value="1"/>
</dbReference>
<feature type="domain" description="Protein kinase" evidence="18">
    <location>
        <begin position="352"/>
        <end position="635"/>
    </location>
</feature>
<evidence type="ECO:0000256" key="17">
    <source>
        <dbReference type="SAM" id="SignalP"/>
    </source>
</evidence>
<dbReference type="GO" id="GO:0005886">
    <property type="term" value="C:plasma membrane"/>
    <property type="evidence" value="ECO:0007669"/>
    <property type="project" value="TreeGrafter"/>
</dbReference>
<reference evidence="19 20" key="1">
    <citation type="submission" date="2017-11" db="EMBL/GenBank/DDBJ databases">
        <title>De-novo sequencing of pomegranate (Punica granatum L.) genome.</title>
        <authorList>
            <person name="Akparov Z."/>
            <person name="Amiraslanov A."/>
            <person name="Hajiyeva S."/>
            <person name="Abbasov M."/>
            <person name="Kaur K."/>
            <person name="Hamwieh A."/>
            <person name="Solovyev V."/>
            <person name="Salamov A."/>
            <person name="Braich B."/>
            <person name="Kosarev P."/>
            <person name="Mahmoud A."/>
            <person name="Hajiyev E."/>
            <person name="Babayeva S."/>
            <person name="Izzatullayeva V."/>
            <person name="Mammadov A."/>
            <person name="Mammadov A."/>
            <person name="Sharifova S."/>
            <person name="Ojaghi J."/>
            <person name="Eynullazada K."/>
            <person name="Bayramov B."/>
            <person name="Abdulazimova A."/>
            <person name="Shahmuradov I."/>
        </authorList>
    </citation>
    <scope>NUCLEOTIDE SEQUENCE [LARGE SCALE GENOMIC DNA]</scope>
    <source>
        <strain evidence="20">cv. AG2017</strain>
        <tissue evidence="19">Leaf</tissue>
    </source>
</reference>
<dbReference type="Pfam" id="PF07714">
    <property type="entry name" value="PK_Tyr_Ser-Thr"/>
    <property type="match status" value="1"/>
</dbReference>
<evidence type="ECO:0000256" key="16">
    <source>
        <dbReference type="SAM" id="MobiDB-lite"/>
    </source>
</evidence>
<evidence type="ECO:0000256" key="3">
    <source>
        <dbReference type="ARBA" id="ARBA00022553"/>
    </source>
</evidence>
<dbReference type="EMBL" id="PGOL01006138">
    <property type="protein sequence ID" value="PKI34101.1"/>
    <property type="molecule type" value="Genomic_DNA"/>
</dbReference>
<dbReference type="FunFam" id="1.10.510.10:FF:000084">
    <property type="entry name" value="Wall-associated receptor kinase 2"/>
    <property type="match status" value="1"/>
</dbReference>
<sequence length="827" mass="91158">MAELMSPQILLLLLMCSLQLEFPAVEAAGFPNTTLARHNCTPTCGTVTIPFPFGIGPGCFLDDWYEISCEVNNTVPRLKKLDLQVLNISLNEQKFFNTDSVITVDYPIIHSKSSCKRNDTRDPVSLQGSPFTFSSSSNKFLAVGCNSVAIMETDANSSFVGCKTHCAGANYTGMVSACDGFGCCQSMIPSDLQGFHVDLRPENSTILASSGDQDCQYGFLASNDWFQPNKTDVYALRDGDYGPVVLNWGILDSSLPKSLGLQLDWTVLSGDEPAECRTTSYVNKSTAPLIRCSCNDGFIGNPYLRDGCLDVNECELPEWQLPDWQTSCYPQKCVNIPGNYECSNGKRTVTSLIIGLSSSSGSLVLIFLAWWMYKLIKKRSEAKLKEKFFKRNGGMILQQQLTSPDGNVEKSKLFNSKENIVKLLGCCLESEFPLLVYEFIPNGTLYEYLHDPEFPVSWEARLRIATEVASGLFYLHSSASIPIYHRDIKSSNILLDEKHRAKIADFGTSRSGSLDQTHVTTVVQGTFGYLDPEYFRSGQFTEKSDVYSFGIVLVELLTGQKPTASLLGENCIGLASSFVTAMEEDRLFEILDPPVRREGGEAEIIVVANLAKRCLNLKGRKRPSMKDIVIELEAIRNRSQPVSSLAQHQEKANHANPDELEGDDALSISRGSEADVGSVQLSDGHPFLSSDTCNTLGMEFPIYSGMTTSSCADKMGCFCSPLTMWTKVEQSDYFGRSSDISKFSSYDELRSELAHSHVCAQRPTGYAGSLYMSIEGMMESVNDVWYIKILSPTGVLQMGKESIPRVSSAPGRGSLLTNMSTDRSSML</sequence>
<keyword evidence="20" id="KW-1185">Reference proteome</keyword>
<gene>
    <name evidence="19" type="ORF">CRG98_045558</name>
</gene>
<dbReference type="InterPro" id="IPR000719">
    <property type="entry name" value="Prot_kinase_dom"/>
</dbReference>
<dbReference type="PANTHER" id="PTHR27005">
    <property type="entry name" value="WALL-ASSOCIATED RECEPTOR KINASE-LIKE 21"/>
    <property type="match status" value="1"/>
</dbReference>
<dbReference type="PANTHER" id="PTHR27005:SF515">
    <property type="entry name" value="WALL-ASSOCIATED RECEPTOR KINASE-LIKE 10-RELATED"/>
    <property type="match status" value="1"/>
</dbReference>
<evidence type="ECO:0000313" key="20">
    <source>
        <dbReference type="Proteomes" id="UP000233551"/>
    </source>
</evidence>
<keyword evidence="2" id="KW-0723">Serine/threonine-protein kinase</keyword>
<keyword evidence="8" id="KW-0418">Kinase</keyword>
<feature type="compositionally biased region" description="Polar residues" evidence="16">
    <location>
        <begin position="815"/>
        <end position="827"/>
    </location>
</feature>
<evidence type="ECO:0000256" key="7">
    <source>
        <dbReference type="ARBA" id="ARBA00022741"/>
    </source>
</evidence>
<keyword evidence="12" id="KW-1015">Disulfide bond</keyword>
<keyword evidence="10" id="KW-1133">Transmembrane helix</keyword>
<evidence type="ECO:0000256" key="1">
    <source>
        <dbReference type="ARBA" id="ARBA00004479"/>
    </source>
</evidence>
<keyword evidence="13" id="KW-0325">Glycoprotein</keyword>
<dbReference type="AlphaFoldDB" id="A0A2I0HQV7"/>
<name>A0A2I0HQV7_PUNGR</name>
<feature type="signal peptide" evidence="17">
    <location>
        <begin position="1"/>
        <end position="27"/>
    </location>
</feature>
<protein>
    <recommendedName>
        <fullName evidence="18">Protein kinase domain-containing protein</fullName>
    </recommendedName>
</protein>
<keyword evidence="5" id="KW-0812">Transmembrane</keyword>
<dbReference type="InterPro" id="IPR001245">
    <property type="entry name" value="Ser-Thr/Tyr_kinase_cat_dom"/>
</dbReference>
<evidence type="ECO:0000256" key="4">
    <source>
        <dbReference type="ARBA" id="ARBA00022679"/>
    </source>
</evidence>
<proteinExistence type="predicted"/>
<evidence type="ECO:0000313" key="19">
    <source>
        <dbReference type="EMBL" id="PKI34101.1"/>
    </source>
</evidence>
<comment type="subcellular location">
    <subcellularLocation>
        <location evidence="1">Membrane</location>
        <topology evidence="1">Single-pass type I membrane protein</topology>
    </subcellularLocation>
</comment>
<evidence type="ECO:0000259" key="18">
    <source>
        <dbReference type="PROSITE" id="PS50011"/>
    </source>
</evidence>
<dbReference type="SUPFAM" id="SSF56112">
    <property type="entry name" value="Protein kinase-like (PK-like)"/>
    <property type="match status" value="1"/>
</dbReference>
<feature type="chain" id="PRO_5014120847" description="Protein kinase domain-containing protein" evidence="17">
    <location>
        <begin position="28"/>
        <end position="827"/>
    </location>
</feature>
<evidence type="ECO:0000256" key="2">
    <source>
        <dbReference type="ARBA" id="ARBA00022527"/>
    </source>
</evidence>
<dbReference type="Pfam" id="PF13947">
    <property type="entry name" value="GUB_WAK_bind"/>
    <property type="match status" value="1"/>
</dbReference>
<feature type="compositionally biased region" description="Basic and acidic residues" evidence="16">
    <location>
        <begin position="648"/>
        <end position="657"/>
    </location>
</feature>
<dbReference type="PROSITE" id="PS00108">
    <property type="entry name" value="PROTEIN_KINASE_ST"/>
    <property type="match status" value="1"/>
</dbReference>
<dbReference type="GO" id="GO:0004674">
    <property type="term" value="F:protein serine/threonine kinase activity"/>
    <property type="evidence" value="ECO:0007669"/>
    <property type="project" value="UniProtKB-KW"/>
</dbReference>
<keyword evidence="4" id="KW-0808">Transferase</keyword>
<dbReference type="GO" id="GO:0005509">
    <property type="term" value="F:calcium ion binding"/>
    <property type="evidence" value="ECO:0007669"/>
    <property type="project" value="InterPro"/>
</dbReference>
<evidence type="ECO:0000256" key="9">
    <source>
        <dbReference type="ARBA" id="ARBA00022840"/>
    </source>
</evidence>
<feature type="region of interest" description="Disordered" evidence="16">
    <location>
        <begin position="641"/>
        <end position="665"/>
    </location>
</feature>
<dbReference type="GO" id="GO:0030247">
    <property type="term" value="F:polysaccharide binding"/>
    <property type="evidence" value="ECO:0007669"/>
    <property type="project" value="InterPro"/>
</dbReference>
<evidence type="ECO:0000256" key="13">
    <source>
        <dbReference type="ARBA" id="ARBA00023180"/>
    </source>
</evidence>
<evidence type="ECO:0000256" key="6">
    <source>
        <dbReference type="ARBA" id="ARBA00022729"/>
    </source>
</evidence>
<dbReference type="InterPro" id="IPR025287">
    <property type="entry name" value="WAK_GUB"/>
</dbReference>
<dbReference type="InterPro" id="IPR018097">
    <property type="entry name" value="EGF_Ca-bd_CS"/>
</dbReference>
<evidence type="ECO:0000256" key="14">
    <source>
        <dbReference type="ARBA" id="ARBA00047558"/>
    </source>
</evidence>
<keyword evidence="3" id="KW-0597">Phosphoprotein</keyword>
<dbReference type="Gene3D" id="1.10.510.10">
    <property type="entry name" value="Transferase(Phosphotransferase) domain 1"/>
    <property type="match status" value="1"/>
</dbReference>
<dbReference type="GO" id="GO:0005524">
    <property type="term" value="F:ATP binding"/>
    <property type="evidence" value="ECO:0007669"/>
    <property type="project" value="UniProtKB-KW"/>
</dbReference>
<keyword evidence="11" id="KW-0472">Membrane</keyword>
<dbReference type="InterPro" id="IPR011009">
    <property type="entry name" value="Kinase-like_dom_sf"/>
</dbReference>
<keyword evidence="7" id="KW-0547">Nucleotide-binding</keyword>
<dbReference type="Proteomes" id="UP000233551">
    <property type="component" value="Unassembled WGS sequence"/>
</dbReference>
<evidence type="ECO:0000256" key="8">
    <source>
        <dbReference type="ARBA" id="ARBA00022777"/>
    </source>
</evidence>
<organism evidence="19 20">
    <name type="scientific">Punica granatum</name>
    <name type="common">Pomegranate</name>
    <dbReference type="NCBI Taxonomy" id="22663"/>
    <lineage>
        <taxon>Eukaryota</taxon>
        <taxon>Viridiplantae</taxon>
        <taxon>Streptophyta</taxon>
        <taxon>Embryophyta</taxon>
        <taxon>Tracheophyta</taxon>
        <taxon>Spermatophyta</taxon>
        <taxon>Magnoliopsida</taxon>
        <taxon>eudicotyledons</taxon>
        <taxon>Gunneridae</taxon>
        <taxon>Pentapetalae</taxon>
        <taxon>rosids</taxon>
        <taxon>malvids</taxon>
        <taxon>Myrtales</taxon>
        <taxon>Lythraceae</taxon>
        <taxon>Punica</taxon>
    </lineage>
</organism>
<dbReference type="Gene3D" id="2.10.25.10">
    <property type="entry name" value="Laminin"/>
    <property type="match status" value="1"/>
</dbReference>
<dbReference type="PROSITE" id="PS01187">
    <property type="entry name" value="EGF_CA"/>
    <property type="match status" value="1"/>
</dbReference>
<comment type="catalytic activity">
    <reaction evidence="14">
        <text>L-seryl-[protein] + ATP = O-phospho-L-seryl-[protein] + ADP + H(+)</text>
        <dbReference type="Rhea" id="RHEA:17989"/>
        <dbReference type="Rhea" id="RHEA-COMP:9863"/>
        <dbReference type="Rhea" id="RHEA-COMP:11604"/>
        <dbReference type="ChEBI" id="CHEBI:15378"/>
        <dbReference type="ChEBI" id="CHEBI:29999"/>
        <dbReference type="ChEBI" id="CHEBI:30616"/>
        <dbReference type="ChEBI" id="CHEBI:83421"/>
        <dbReference type="ChEBI" id="CHEBI:456216"/>
    </reaction>
</comment>
<dbReference type="STRING" id="22663.A0A2I0HQV7"/>
<evidence type="ECO:0000256" key="10">
    <source>
        <dbReference type="ARBA" id="ARBA00022989"/>
    </source>
</evidence>
<dbReference type="Gene3D" id="3.30.200.20">
    <property type="entry name" value="Phosphorylase Kinase, domain 1"/>
    <property type="match status" value="1"/>
</dbReference>
<evidence type="ECO:0000256" key="11">
    <source>
        <dbReference type="ARBA" id="ARBA00023136"/>
    </source>
</evidence>
<dbReference type="SMART" id="SM00220">
    <property type="entry name" value="S_TKc"/>
    <property type="match status" value="1"/>
</dbReference>